<dbReference type="PANTHER" id="PTHR47236:SF4">
    <property type="entry name" value="GENE 9195-RELATED"/>
    <property type="match status" value="1"/>
</dbReference>
<dbReference type="Proteomes" id="UP001224775">
    <property type="component" value="Unassembled WGS sequence"/>
</dbReference>
<dbReference type="SMART" id="SM01411">
    <property type="entry name" value="Ephrin_rec_like"/>
    <property type="match status" value="3"/>
</dbReference>
<gene>
    <name evidence="1" type="ORF">QTG54_001288</name>
</gene>
<protein>
    <recommendedName>
        <fullName evidence="3">Tyrosine-protein kinase ephrin type A/B receptor-like domain-containing protein</fullName>
    </recommendedName>
</protein>
<accession>A0AAD8YL30</accession>
<keyword evidence="2" id="KW-1185">Reference proteome</keyword>
<evidence type="ECO:0000313" key="1">
    <source>
        <dbReference type="EMBL" id="KAK1747325.1"/>
    </source>
</evidence>
<comment type="caution">
    <text evidence="1">The sequence shown here is derived from an EMBL/GenBank/DDBJ whole genome shotgun (WGS) entry which is preliminary data.</text>
</comment>
<dbReference type="PANTHER" id="PTHR47236">
    <property type="entry name" value="GENE, 32742-RELATED-RELATED"/>
    <property type="match status" value="1"/>
</dbReference>
<sequence length="475" mass="51328">RGHYGNTSGLFTDDCSGICEAGWYCPTASTNARQVACGDENHICPKGSSSPQPVRDGYYTTIFNEEPCRPGKFRVPLPEEEVGVSSVRAKLSKDSCILCPAGTHKPLSGDSVSLCLDCGSRAYTTDGIKCECYQSATDKKLSTKSFYDWISGTCVDITDKVTLKDFPDDFLEPGGQFTKAVEHPCEVAHYCKEGIRHKCTGGTYGGKEMETNSACSGHCDAGYYCPEASSSPTQNSCGSADVFCPPKSSSPTYVKQGYYSNESDPVDKKTSQHLCPPGYYCPGDGLRYQCPAGRYAASSGLIDSECDGECKSGYFCKPGSTSPLQSPCGNATVYCPKASTVPLLVDQGYYSASEIYSITANYAGPNATHDIQRECEVGYWCHDGIKFYCPQGTYGDETGSSNLDQCEPCEDGFYCRSQPAPPTTKETQVECGDASKYCPQGSAEPRDVDLGYYTLNRFGKEEGLETQRTSQVVCP</sequence>
<dbReference type="AlphaFoldDB" id="A0AAD8YL30"/>
<organism evidence="1 2">
    <name type="scientific">Skeletonema marinoi</name>
    <dbReference type="NCBI Taxonomy" id="267567"/>
    <lineage>
        <taxon>Eukaryota</taxon>
        <taxon>Sar</taxon>
        <taxon>Stramenopiles</taxon>
        <taxon>Ochrophyta</taxon>
        <taxon>Bacillariophyta</taxon>
        <taxon>Coscinodiscophyceae</taxon>
        <taxon>Thalassiosirophycidae</taxon>
        <taxon>Thalassiosirales</taxon>
        <taxon>Skeletonemataceae</taxon>
        <taxon>Skeletonema</taxon>
        <taxon>Skeletonema marinoi-dohrnii complex</taxon>
    </lineage>
</organism>
<name>A0AAD8YL30_9STRA</name>
<dbReference type="EMBL" id="JATAAI010000002">
    <property type="protein sequence ID" value="KAK1747325.1"/>
    <property type="molecule type" value="Genomic_DNA"/>
</dbReference>
<evidence type="ECO:0000313" key="2">
    <source>
        <dbReference type="Proteomes" id="UP001224775"/>
    </source>
</evidence>
<evidence type="ECO:0008006" key="3">
    <source>
        <dbReference type="Google" id="ProtNLM"/>
    </source>
</evidence>
<feature type="non-terminal residue" evidence="1">
    <location>
        <position position="1"/>
    </location>
</feature>
<proteinExistence type="predicted"/>
<reference evidence="1" key="1">
    <citation type="submission" date="2023-06" db="EMBL/GenBank/DDBJ databases">
        <title>Survivors Of The Sea: Transcriptome response of Skeletonema marinoi to long-term dormancy.</title>
        <authorList>
            <person name="Pinder M.I.M."/>
            <person name="Kourtchenko O."/>
            <person name="Robertson E.K."/>
            <person name="Larsson T."/>
            <person name="Maumus F."/>
            <person name="Osuna-Cruz C.M."/>
            <person name="Vancaester E."/>
            <person name="Stenow R."/>
            <person name="Vandepoele K."/>
            <person name="Ploug H."/>
            <person name="Bruchert V."/>
            <person name="Godhe A."/>
            <person name="Topel M."/>
        </authorList>
    </citation>
    <scope>NUCLEOTIDE SEQUENCE</scope>
    <source>
        <strain evidence="1">R05AC</strain>
    </source>
</reference>